<dbReference type="EMBL" id="CCRK01000002">
    <property type="protein sequence ID" value="CDZ46358.1"/>
    <property type="molecule type" value="Genomic_DNA"/>
</dbReference>
<name>A0A0T7GGN5_NEOGA</name>
<reference evidence="1 2" key="1">
    <citation type="submission" date="2014-08" db="EMBL/GenBank/DDBJ databases">
        <authorList>
            <person name="Chen Y.-H."/>
        </authorList>
    </citation>
    <scope>NUCLEOTIDE SEQUENCE [LARGE SCALE GENOMIC DNA]</scope>
</reference>
<sequence>MTDPGVPEAWQPLTSKMLVYEQGPQLTVLVDPDHPDAWKQAPFLSDLDNWAKAAQARGHYVILFCGDDVTKIEPGVTAPA</sequence>
<evidence type="ECO:0000313" key="2">
    <source>
        <dbReference type="Proteomes" id="UP000039660"/>
    </source>
</evidence>
<evidence type="ECO:0000313" key="1">
    <source>
        <dbReference type="EMBL" id="CDZ46358.1"/>
    </source>
</evidence>
<protein>
    <submittedName>
        <fullName evidence="1">Uncharacterized protein</fullName>
    </submittedName>
</protein>
<gene>
    <name evidence="1" type="ORF">NGAL_HAMBI1189_13680</name>
</gene>
<proteinExistence type="predicted"/>
<organism evidence="1 2">
    <name type="scientific">Neorhizobium galegae bv. officinalis</name>
    <dbReference type="NCBI Taxonomy" id="323656"/>
    <lineage>
        <taxon>Bacteria</taxon>
        <taxon>Pseudomonadati</taxon>
        <taxon>Pseudomonadota</taxon>
        <taxon>Alphaproteobacteria</taxon>
        <taxon>Hyphomicrobiales</taxon>
        <taxon>Rhizobiaceae</taxon>
        <taxon>Rhizobium/Agrobacterium group</taxon>
        <taxon>Neorhizobium</taxon>
    </lineage>
</organism>
<dbReference type="Proteomes" id="UP000039660">
    <property type="component" value="Unassembled WGS sequence"/>
</dbReference>
<accession>A0A0T7GGN5</accession>
<dbReference type="AlphaFoldDB" id="A0A0T7GGN5"/>